<keyword evidence="3" id="KW-1185">Reference proteome</keyword>
<feature type="domain" description="NAD(P)-binding" evidence="1">
    <location>
        <begin position="166"/>
        <end position="242"/>
    </location>
</feature>
<dbReference type="InterPro" id="IPR036291">
    <property type="entry name" value="NAD(P)-bd_dom_sf"/>
</dbReference>
<comment type="caution">
    <text evidence="2">The sequence shown here is derived from an EMBL/GenBank/DDBJ whole genome shotgun (WGS) entry which is preliminary data.</text>
</comment>
<sequence length="522" mass="59537">MKPIQTRTYKEEDDAPNCRRLSALDFPGEEMKGKSLSGKIVGLGTLFAIDSKFHVELLSNIWKTQHEELNSSQLYDSSCLFIVGKYCKCEIDSCGDKGNSNEVNNFGRDTVQGSHIETTFNICNCTIANKYTPKNILNLEAACVIASHDCNMPINNYLDYKFVVFNKLDYCSNLKNPNPLRSSPNFKFIKGDIESDDMVHFILQAKFIHTIIHFVAQTHVDHFFGNSFVITTRENNVHGTTQFSKKLIFEFIPLMMKGKSLSIHENASNVRSYLYWRIKIMEGYVSNPEWWGDVLGALLYHPRMLLVLGREGHFNVTNPSNLDSAHMTKKFSESWIAGLLRELCDKQNIHLENENGCLEQCSQFLADIQMVKSIHVVSTAGVNGRPQECHPLMTNYAICATRPLGNGIGFEKEDKFNFTGSFYYKIKVMVKEVLREFDNVVDIPNNLTILDELLLVSIEMATGNLEYKVLFPRDGIVMNVRPLNNQVNIYKRVNNHNIAQRLRQQSNTTEVNRGTRESQQPV</sequence>
<name>A0ABR2GDQ0_9ROSI</name>
<dbReference type="Gene3D" id="3.40.50.720">
    <property type="entry name" value="NAD(P)-binding Rossmann-like Domain"/>
    <property type="match status" value="2"/>
</dbReference>
<proteinExistence type="predicted"/>
<organism evidence="2 3">
    <name type="scientific">Hibiscus sabdariffa</name>
    <name type="common">roselle</name>
    <dbReference type="NCBI Taxonomy" id="183260"/>
    <lineage>
        <taxon>Eukaryota</taxon>
        <taxon>Viridiplantae</taxon>
        <taxon>Streptophyta</taxon>
        <taxon>Embryophyta</taxon>
        <taxon>Tracheophyta</taxon>
        <taxon>Spermatophyta</taxon>
        <taxon>Magnoliopsida</taxon>
        <taxon>eudicotyledons</taxon>
        <taxon>Gunneridae</taxon>
        <taxon>Pentapetalae</taxon>
        <taxon>rosids</taxon>
        <taxon>malvids</taxon>
        <taxon>Malvales</taxon>
        <taxon>Malvaceae</taxon>
        <taxon>Malvoideae</taxon>
        <taxon>Hibiscus</taxon>
    </lineage>
</organism>
<evidence type="ECO:0000313" key="2">
    <source>
        <dbReference type="EMBL" id="KAK8601033.1"/>
    </source>
</evidence>
<dbReference type="Pfam" id="PF16363">
    <property type="entry name" value="GDP_Man_Dehyd"/>
    <property type="match status" value="1"/>
</dbReference>
<protein>
    <recommendedName>
        <fullName evidence="1">NAD(P)-binding domain-containing protein</fullName>
    </recommendedName>
</protein>
<dbReference type="EMBL" id="JBBPBM010000001">
    <property type="protein sequence ID" value="KAK8601033.1"/>
    <property type="molecule type" value="Genomic_DNA"/>
</dbReference>
<dbReference type="Proteomes" id="UP001472677">
    <property type="component" value="Unassembled WGS sequence"/>
</dbReference>
<dbReference type="SUPFAM" id="SSF51735">
    <property type="entry name" value="NAD(P)-binding Rossmann-fold domains"/>
    <property type="match status" value="1"/>
</dbReference>
<evidence type="ECO:0000259" key="1">
    <source>
        <dbReference type="Pfam" id="PF16363"/>
    </source>
</evidence>
<dbReference type="Gene3D" id="3.90.25.10">
    <property type="entry name" value="UDP-galactose 4-epimerase, domain 1"/>
    <property type="match status" value="1"/>
</dbReference>
<evidence type="ECO:0000313" key="3">
    <source>
        <dbReference type="Proteomes" id="UP001472677"/>
    </source>
</evidence>
<dbReference type="PANTHER" id="PTHR43000">
    <property type="entry name" value="DTDP-D-GLUCOSE 4,6-DEHYDRATASE-RELATED"/>
    <property type="match status" value="1"/>
</dbReference>
<dbReference type="InterPro" id="IPR016040">
    <property type="entry name" value="NAD(P)-bd_dom"/>
</dbReference>
<accession>A0ABR2GDQ0</accession>
<gene>
    <name evidence="2" type="ORF">V6N12_050878</name>
</gene>
<reference evidence="2 3" key="1">
    <citation type="journal article" date="2024" name="G3 (Bethesda)">
        <title>Genome assembly of Hibiscus sabdariffa L. provides insights into metabolisms of medicinal natural products.</title>
        <authorList>
            <person name="Kim T."/>
        </authorList>
    </citation>
    <scope>NUCLEOTIDE SEQUENCE [LARGE SCALE GENOMIC DNA]</scope>
    <source>
        <strain evidence="2">TK-2024</strain>
        <tissue evidence="2">Old leaves</tissue>
    </source>
</reference>